<keyword evidence="7" id="KW-0408">Iron</keyword>
<dbReference type="EMBL" id="JACHVC010000008">
    <property type="protein sequence ID" value="MBC2606128.1"/>
    <property type="molecule type" value="Genomic_DNA"/>
</dbReference>
<dbReference type="GO" id="GO:0015344">
    <property type="term" value="F:siderophore uptake transmembrane transporter activity"/>
    <property type="evidence" value="ECO:0007669"/>
    <property type="project" value="TreeGrafter"/>
</dbReference>
<keyword evidence="9" id="KW-0472">Membrane</keyword>
<evidence type="ECO:0000259" key="12">
    <source>
        <dbReference type="Pfam" id="PF07715"/>
    </source>
</evidence>
<keyword evidence="6 11" id="KW-0732">Signal</keyword>
<evidence type="ECO:0000256" key="2">
    <source>
        <dbReference type="ARBA" id="ARBA00022448"/>
    </source>
</evidence>
<feature type="signal peptide" evidence="11">
    <location>
        <begin position="1"/>
        <end position="28"/>
    </location>
</feature>
<comment type="caution">
    <text evidence="13">The sequence shown here is derived from an EMBL/GenBank/DDBJ whole genome shotgun (WGS) entry which is preliminary data.</text>
</comment>
<evidence type="ECO:0000256" key="10">
    <source>
        <dbReference type="ARBA" id="ARBA00023237"/>
    </source>
</evidence>
<evidence type="ECO:0000256" key="3">
    <source>
        <dbReference type="ARBA" id="ARBA00022452"/>
    </source>
</evidence>
<dbReference type="PROSITE" id="PS51257">
    <property type="entry name" value="PROKAR_LIPOPROTEIN"/>
    <property type="match status" value="1"/>
</dbReference>
<dbReference type="AlphaFoldDB" id="A0A7X1B5P4"/>
<evidence type="ECO:0000313" key="13">
    <source>
        <dbReference type="EMBL" id="MBC2606128.1"/>
    </source>
</evidence>
<evidence type="ECO:0000256" key="1">
    <source>
        <dbReference type="ARBA" id="ARBA00004571"/>
    </source>
</evidence>
<keyword evidence="5" id="KW-0812">Transmembrane</keyword>
<dbReference type="GO" id="GO:0009279">
    <property type="term" value="C:cell outer membrane"/>
    <property type="evidence" value="ECO:0007669"/>
    <property type="project" value="UniProtKB-SubCell"/>
</dbReference>
<feature type="chain" id="PRO_5031413110" evidence="11">
    <location>
        <begin position="29"/>
        <end position="1228"/>
    </location>
</feature>
<evidence type="ECO:0000256" key="4">
    <source>
        <dbReference type="ARBA" id="ARBA00022496"/>
    </source>
</evidence>
<keyword evidence="2" id="KW-0813">Transport</keyword>
<name>A0A7X1B5P4_9BACT</name>
<dbReference type="Gene3D" id="2.40.170.20">
    <property type="entry name" value="TonB-dependent receptor, beta-barrel domain"/>
    <property type="match status" value="1"/>
</dbReference>
<dbReference type="InterPro" id="IPR036942">
    <property type="entry name" value="Beta-barrel_TonB_sf"/>
</dbReference>
<keyword evidence="14" id="KW-1185">Reference proteome</keyword>
<dbReference type="Proteomes" id="UP000526501">
    <property type="component" value="Unassembled WGS sequence"/>
</dbReference>
<proteinExistence type="predicted"/>
<comment type="subcellular location">
    <subcellularLocation>
        <location evidence="1">Cell outer membrane</location>
        <topology evidence="1">Multi-pass membrane protein</topology>
    </subcellularLocation>
</comment>
<evidence type="ECO:0000256" key="11">
    <source>
        <dbReference type="SAM" id="SignalP"/>
    </source>
</evidence>
<keyword evidence="13" id="KW-0675">Receptor</keyword>
<dbReference type="RefSeq" id="WP_185660021.1">
    <property type="nucleotide sequence ID" value="NZ_CAWPOO010000008.1"/>
</dbReference>
<evidence type="ECO:0000256" key="5">
    <source>
        <dbReference type="ARBA" id="ARBA00022692"/>
    </source>
</evidence>
<evidence type="ECO:0000256" key="8">
    <source>
        <dbReference type="ARBA" id="ARBA00023065"/>
    </source>
</evidence>
<evidence type="ECO:0000256" key="7">
    <source>
        <dbReference type="ARBA" id="ARBA00023004"/>
    </source>
</evidence>
<keyword evidence="8" id="KW-0406">Ion transport</keyword>
<sequence>MKSNRNRYKIVRWLLTAAIAGSCSSIYAQSEDSEEEVFELSPFEVKSSDDDIGYRATNTLAGSRLNTSVGDLAASISIVTKQQMEDTASTDLNDIFRYEASTEGSSTYTPGVGVLRGDGIADVNAGFASGANGIAMTNATANTVRGLGAPSASINFYRAIAQIPLDSYNVQSVEISRGPNSMLFGTGSPAGVVNQSRTSAILNENAQSVKIKLDDRGSKRVSYSINKSLVEDKLAFAAAFLMDDKEFERKPSYDDTKRLYASITYKPFEDSKFNFSFEDYSNDNRRPNTLTPVDYVTPWIEAGMPMYNPIDQMVTYTTTGEQVGPFITRTGSPLIDDVRSYIMGLSDYDASLWNDSQTSYNGRSIVGWTALAENGSALQVPGMRWTNSRPTMQIANGETVNWVQARPGGYRTVYGTDENPAANAAWGPSSDEIYANANNYPVYEQQWSSSADYSARGGNIASWKYPGVTDQSIYDWENLNILQMNYGEEDARTLNLEFEQKINEDLFFSAGWFRQEFESYSSYTVSQLNATTLYVDTNSYLPTGEVNPYAGGVYVQDLDPDAFQNELTNDQYRAILAYTPDFTGNDGWTRWLGSHQFIGFVSEEKETQDFYRLRFNYIDSGEEEAGMIRYLANPNNDADGNPTGYRNEGATTRRAFYLTTPNLDPSQYGMINTGSGEWNYREFTGDMDVYNWDAESWQEVSYTASFNPHSAHTGSKQTKISTWNIGGTSHFWEDRIVATYGIREDEVSNRGTTSGTITDADGNVLAEALTRPEQYTDGLLNLDAIMDRYRPWTTISEQTSTGGIVLRPFQGWDGIESRAKGGNLFAEFLDTVGFTYNKSETFNPPTSARVDLFGNALPKPSGEGEDYGIQFSLFENKLFAKISKYESTNENEQISGGTVFSRFTSNLDQSTYRNWARTIALINWGQDPTNTETFGANLSTAQEEQLEADIEAIWGLPYDYYSDLGTTGATRSVFAKGTEVEIVYNPTPNWTLKLTGSEQETVYANVMKEYSEWADTRMPNWLSASASDYLLPEYQGLATYTTDGGTNVDLTNFWSSFGYVSQVRETNPVNTTVEAYYNSILVPQVRLATDLEGQVITNQSKYQAALTTNYRFSDGKYKGWSVGGSMRWLDKKSIGYYGKASGNNGPDYIDISDTTRPIYTPAQTYYDFWLSHKRPIMDGKVDMKVQLNVVNAFEGGGLQVVGVNFDGTPYGYRIIDPRKFMLSMSFDM</sequence>
<dbReference type="PANTHER" id="PTHR32552">
    <property type="entry name" value="FERRICHROME IRON RECEPTOR-RELATED"/>
    <property type="match status" value="1"/>
</dbReference>
<accession>A0A7X1B5P4</accession>
<gene>
    <name evidence="13" type="ORF">H5P27_08725</name>
</gene>
<reference evidence="13 14" key="1">
    <citation type="submission" date="2020-07" db="EMBL/GenBank/DDBJ databases">
        <authorList>
            <person name="Feng X."/>
        </authorList>
    </citation>
    <scope>NUCLEOTIDE SEQUENCE [LARGE SCALE GENOMIC DNA]</scope>
    <source>
        <strain evidence="13 14">JCM23202</strain>
    </source>
</reference>
<evidence type="ECO:0000256" key="9">
    <source>
        <dbReference type="ARBA" id="ARBA00023136"/>
    </source>
</evidence>
<dbReference type="InterPro" id="IPR039426">
    <property type="entry name" value="TonB-dep_rcpt-like"/>
</dbReference>
<dbReference type="Gene3D" id="2.170.130.10">
    <property type="entry name" value="TonB-dependent receptor, plug domain"/>
    <property type="match status" value="1"/>
</dbReference>
<dbReference type="InterPro" id="IPR012910">
    <property type="entry name" value="Plug_dom"/>
</dbReference>
<evidence type="ECO:0000313" key="14">
    <source>
        <dbReference type="Proteomes" id="UP000526501"/>
    </source>
</evidence>
<evidence type="ECO:0000256" key="6">
    <source>
        <dbReference type="ARBA" id="ARBA00022729"/>
    </source>
</evidence>
<organism evidence="13 14">
    <name type="scientific">Pelagicoccus albus</name>
    <dbReference type="NCBI Taxonomy" id="415222"/>
    <lineage>
        <taxon>Bacteria</taxon>
        <taxon>Pseudomonadati</taxon>
        <taxon>Verrucomicrobiota</taxon>
        <taxon>Opitutia</taxon>
        <taxon>Puniceicoccales</taxon>
        <taxon>Pelagicoccaceae</taxon>
        <taxon>Pelagicoccus</taxon>
    </lineage>
</organism>
<dbReference type="InterPro" id="IPR037066">
    <property type="entry name" value="Plug_dom_sf"/>
</dbReference>
<dbReference type="Pfam" id="PF07715">
    <property type="entry name" value="Plug"/>
    <property type="match status" value="1"/>
</dbReference>
<dbReference type="SUPFAM" id="SSF56935">
    <property type="entry name" value="Porins"/>
    <property type="match status" value="2"/>
</dbReference>
<keyword evidence="10" id="KW-0998">Cell outer membrane</keyword>
<keyword evidence="3" id="KW-1134">Transmembrane beta strand</keyword>
<keyword evidence="4" id="KW-0410">Iron transport</keyword>
<protein>
    <submittedName>
        <fullName evidence="13">TonB-dependent receptor plug domain-containing protein</fullName>
    </submittedName>
</protein>
<dbReference type="PANTHER" id="PTHR32552:SF68">
    <property type="entry name" value="FERRICHROME OUTER MEMBRANE TRANSPORTER_PHAGE RECEPTOR"/>
    <property type="match status" value="1"/>
</dbReference>
<feature type="domain" description="TonB-dependent receptor plug" evidence="12">
    <location>
        <begin position="71"/>
        <end position="192"/>
    </location>
</feature>